<gene>
    <name evidence="1" type="ORF">BG011_009258</name>
</gene>
<keyword evidence="2" id="KW-1185">Reference proteome</keyword>
<sequence>MIPLKLKAYADDLLSFIKTAEGWASLKGIMDTFVRASNARLNLKKTVAFLLFKNVGVLSYALQQDHVHIYSKHAEDSLMYLGSPIAQTRQQRDSFFDNAHNKIKHHIDTLHGRNLSVMGRGLIVNSLLFSRLWHVISVQSPTRQWAKKVQGTVQKFA</sequence>
<comment type="caution">
    <text evidence="1">The sequence shown here is derived from an EMBL/GenBank/DDBJ whole genome shotgun (WGS) entry which is preliminary data.</text>
</comment>
<protein>
    <recommendedName>
        <fullName evidence="3">Reverse transcriptase domain-containing protein</fullName>
    </recommendedName>
</protein>
<proteinExistence type="predicted"/>
<name>A0A9P6PPJ3_9FUNG</name>
<dbReference type="AlphaFoldDB" id="A0A9P6PPJ3"/>
<evidence type="ECO:0000313" key="1">
    <source>
        <dbReference type="EMBL" id="KAG0249485.1"/>
    </source>
</evidence>
<reference evidence="1" key="1">
    <citation type="journal article" date="2020" name="Fungal Divers.">
        <title>Resolving the Mortierellaceae phylogeny through synthesis of multi-gene phylogenetics and phylogenomics.</title>
        <authorList>
            <person name="Vandepol N."/>
            <person name="Liber J."/>
            <person name="Desiro A."/>
            <person name="Na H."/>
            <person name="Kennedy M."/>
            <person name="Barry K."/>
            <person name="Grigoriev I.V."/>
            <person name="Miller A.N."/>
            <person name="O'Donnell K."/>
            <person name="Stajich J.E."/>
            <person name="Bonito G."/>
        </authorList>
    </citation>
    <scope>NUCLEOTIDE SEQUENCE</scope>
    <source>
        <strain evidence="1">KOD948</strain>
    </source>
</reference>
<feature type="non-terminal residue" evidence="1">
    <location>
        <position position="157"/>
    </location>
</feature>
<evidence type="ECO:0000313" key="2">
    <source>
        <dbReference type="Proteomes" id="UP000726737"/>
    </source>
</evidence>
<dbReference type="EMBL" id="JAAAJA010000812">
    <property type="protein sequence ID" value="KAG0249485.1"/>
    <property type="molecule type" value="Genomic_DNA"/>
</dbReference>
<dbReference type="Proteomes" id="UP000726737">
    <property type="component" value="Unassembled WGS sequence"/>
</dbReference>
<accession>A0A9P6PPJ3</accession>
<organism evidence="1 2">
    <name type="scientific">Mortierella polycephala</name>
    <dbReference type="NCBI Taxonomy" id="41804"/>
    <lineage>
        <taxon>Eukaryota</taxon>
        <taxon>Fungi</taxon>
        <taxon>Fungi incertae sedis</taxon>
        <taxon>Mucoromycota</taxon>
        <taxon>Mortierellomycotina</taxon>
        <taxon>Mortierellomycetes</taxon>
        <taxon>Mortierellales</taxon>
        <taxon>Mortierellaceae</taxon>
        <taxon>Mortierella</taxon>
    </lineage>
</organism>
<dbReference type="OrthoDB" id="2417874at2759"/>
<evidence type="ECO:0008006" key="3">
    <source>
        <dbReference type="Google" id="ProtNLM"/>
    </source>
</evidence>